<dbReference type="AlphaFoldDB" id="A0A512PL06"/>
<feature type="region of interest" description="Disordered" evidence="1">
    <location>
        <begin position="1"/>
        <end position="22"/>
    </location>
</feature>
<dbReference type="Proteomes" id="UP000321569">
    <property type="component" value="Unassembled WGS sequence"/>
</dbReference>
<evidence type="ECO:0000313" key="2">
    <source>
        <dbReference type="EMBL" id="GEP71875.1"/>
    </source>
</evidence>
<accession>A0A512PL06</accession>
<evidence type="ECO:0000256" key="1">
    <source>
        <dbReference type="SAM" id="MobiDB-lite"/>
    </source>
</evidence>
<protein>
    <recommendedName>
        <fullName evidence="4">SAM-dependent methyltransferase</fullName>
    </recommendedName>
</protein>
<evidence type="ECO:0008006" key="4">
    <source>
        <dbReference type="Google" id="ProtNLM"/>
    </source>
</evidence>
<feature type="compositionally biased region" description="Basic residues" evidence="1">
    <location>
        <begin position="1"/>
        <end position="17"/>
    </location>
</feature>
<dbReference type="EMBL" id="BKAM01000005">
    <property type="protein sequence ID" value="GEP71875.1"/>
    <property type="molecule type" value="Genomic_DNA"/>
</dbReference>
<name>A0A512PL06_9LACO</name>
<dbReference type="OrthoDB" id="2248737at2"/>
<dbReference type="RefSeq" id="WP_056982234.1">
    <property type="nucleotide sequence ID" value="NZ_BKAM01000005.1"/>
</dbReference>
<gene>
    <name evidence="2" type="ORF">LRA02_07430</name>
</gene>
<evidence type="ECO:0000313" key="3">
    <source>
        <dbReference type="Proteomes" id="UP000321569"/>
    </source>
</evidence>
<reference evidence="2 3" key="1">
    <citation type="submission" date="2019-07" db="EMBL/GenBank/DDBJ databases">
        <title>Whole genome shotgun sequence of Lactobacillus rapi NBRC 109618.</title>
        <authorList>
            <person name="Hosoyama A."/>
            <person name="Uohara A."/>
            <person name="Ohji S."/>
            <person name="Ichikawa N."/>
        </authorList>
    </citation>
    <scope>NUCLEOTIDE SEQUENCE [LARGE SCALE GENOMIC DNA]</scope>
    <source>
        <strain evidence="2 3">NBRC 109618</strain>
    </source>
</reference>
<sequence>MLTNKQKKKLLKHKSGHKTSPETSYITQMLNYREMFSDYPQIKFLINNVIESDHLIKSGLLPQDLPELLLPDDSQDQIFQHINQTFAKDDPAGDRLWNQLTDALPKLDKLLRSYRDYLEAQYGMWAYISAPFIKDLAEYIGQDAALEIMAGNGYISKGLKDLGVNIYPTDSLEWVNENQTGKHQVIPVEKLDALAAINQYQDRVKYVIMSWSPDKSPIDVEVLNAIRNSKNDQLELIVIGEKNGATNSKQFWSEAHYIKPETSHRLNQHHQSFDLIKDQVYLID</sequence>
<comment type="caution">
    <text evidence="2">The sequence shown here is derived from an EMBL/GenBank/DDBJ whole genome shotgun (WGS) entry which is preliminary data.</text>
</comment>
<proteinExistence type="predicted"/>
<dbReference type="STRING" id="1423795.FD12_GL002362"/>
<organism evidence="2 3">
    <name type="scientific">Lentilactobacillus rapi</name>
    <dbReference type="NCBI Taxonomy" id="481723"/>
    <lineage>
        <taxon>Bacteria</taxon>
        <taxon>Bacillati</taxon>
        <taxon>Bacillota</taxon>
        <taxon>Bacilli</taxon>
        <taxon>Lactobacillales</taxon>
        <taxon>Lactobacillaceae</taxon>
        <taxon>Lentilactobacillus</taxon>
    </lineage>
</organism>